<gene>
    <name evidence="1" type="ORF">VF08_03155</name>
</gene>
<dbReference type="AlphaFoldDB" id="A0A9Q5ZG23"/>
<protein>
    <submittedName>
        <fullName evidence="1">Uncharacterized protein</fullName>
    </submittedName>
</protein>
<evidence type="ECO:0000313" key="1">
    <source>
        <dbReference type="EMBL" id="PHK06747.1"/>
    </source>
</evidence>
<comment type="caution">
    <text evidence="1">The sequence shown here is derived from an EMBL/GenBank/DDBJ whole genome shotgun (WGS) entry which is preliminary data.</text>
</comment>
<dbReference type="RefSeq" id="WP_099066531.1">
    <property type="nucleotide sequence ID" value="NZ_LAHD01000005.1"/>
</dbReference>
<dbReference type="GeneID" id="57094305"/>
<name>A0A9Q5ZG23_NOSLI</name>
<accession>A0A9Q5ZG23</accession>
<sequence length="70" mass="7804">MDKFVMLGNIQFECSIIVDEGETIYEKAGDLLENLASSKSARLFVDCEDGETRIVFLKIVDAESQDIAQT</sequence>
<reference evidence="1 2" key="1">
    <citation type="submission" date="2015-02" db="EMBL/GenBank/DDBJ databases">
        <title>Nostoc linckia genome annotation.</title>
        <authorList>
            <person name="Zhou Z."/>
        </authorList>
    </citation>
    <scope>NUCLEOTIDE SEQUENCE [LARGE SCALE GENOMIC DNA]</scope>
    <source>
        <strain evidence="2">z8</strain>
    </source>
</reference>
<dbReference type="EMBL" id="LAHD01000005">
    <property type="protein sequence ID" value="PHK06747.1"/>
    <property type="molecule type" value="Genomic_DNA"/>
</dbReference>
<dbReference type="Proteomes" id="UP000222310">
    <property type="component" value="Unassembled WGS sequence"/>
</dbReference>
<proteinExistence type="predicted"/>
<evidence type="ECO:0000313" key="2">
    <source>
        <dbReference type="Proteomes" id="UP000222310"/>
    </source>
</evidence>
<organism evidence="1 2">
    <name type="scientific">Nostoc linckia z8</name>
    <dbReference type="NCBI Taxonomy" id="1628746"/>
    <lineage>
        <taxon>Bacteria</taxon>
        <taxon>Bacillati</taxon>
        <taxon>Cyanobacteriota</taxon>
        <taxon>Cyanophyceae</taxon>
        <taxon>Nostocales</taxon>
        <taxon>Nostocaceae</taxon>
        <taxon>Nostoc</taxon>
    </lineage>
</organism>